<dbReference type="PROSITE" id="PS00031">
    <property type="entry name" value="NUCLEAR_REC_DBD_1"/>
    <property type="match status" value="1"/>
</dbReference>
<evidence type="ECO:0000256" key="11">
    <source>
        <dbReference type="RuleBase" id="RU004334"/>
    </source>
</evidence>
<dbReference type="EMBL" id="CANHGI010000002">
    <property type="protein sequence ID" value="CAI5442848.1"/>
    <property type="molecule type" value="Genomic_DNA"/>
</dbReference>
<dbReference type="InterPro" id="IPR049636">
    <property type="entry name" value="HNF4-like_DBD"/>
</dbReference>
<evidence type="ECO:0000313" key="14">
    <source>
        <dbReference type="EMBL" id="CAI5442848.1"/>
    </source>
</evidence>
<keyword evidence="15" id="KW-1185">Reference proteome</keyword>
<dbReference type="InterPro" id="IPR001723">
    <property type="entry name" value="Nuclear_hrmn_rcpt"/>
</dbReference>
<dbReference type="CDD" id="cd06157">
    <property type="entry name" value="NR_LBD"/>
    <property type="match status" value="1"/>
</dbReference>
<protein>
    <submittedName>
        <fullName evidence="14">Uncharacterized protein</fullName>
    </submittedName>
</protein>
<keyword evidence="4 11" id="KW-0863">Zinc-finger</keyword>
<organism evidence="14 15">
    <name type="scientific">Caenorhabditis angaria</name>
    <dbReference type="NCBI Taxonomy" id="860376"/>
    <lineage>
        <taxon>Eukaryota</taxon>
        <taxon>Metazoa</taxon>
        <taxon>Ecdysozoa</taxon>
        <taxon>Nematoda</taxon>
        <taxon>Chromadorea</taxon>
        <taxon>Rhabditida</taxon>
        <taxon>Rhabditina</taxon>
        <taxon>Rhabditomorpha</taxon>
        <taxon>Rhabditoidea</taxon>
        <taxon>Rhabditidae</taxon>
        <taxon>Peloderinae</taxon>
        <taxon>Caenorhabditis</taxon>
    </lineage>
</organism>
<evidence type="ECO:0000256" key="10">
    <source>
        <dbReference type="ARBA" id="ARBA00023242"/>
    </source>
</evidence>
<evidence type="ECO:0000256" key="4">
    <source>
        <dbReference type="ARBA" id="ARBA00022771"/>
    </source>
</evidence>
<comment type="similarity">
    <text evidence="2 11">Belongs to the nuclear hormone receptor family.</text>
</comment>
<sequence length="447" mass="50691">MSTATFLHMPVTYPSVISVPTVSVNHHIVKQEKCVIGECLICGEPSTGKHYGIVACLGCKTFFRRAVVQRQDTACKREKECDTSTMARKACRACRYRKCLECGMSKDALQPRRDLIGCRRIRSRPSYSSSSIISTPTPPKPNFMDKEMNLQLIERLTEIDERLRKRKLQLVKSRQEAVNLARIIKRGTTIPEDDMVFGPTTSKMPTMNSAGFPYVNVYNNKMLVMLGTDISIATQSELLMMLEWTRTLPVFQNLPVADKSTILKRFAVHCLILEHGYYTASSDYEDVWLISNGTCMPRNFGTTPEKEGRISVTADRLWRQEKLYKQMTDSCIDEVAIPLRNLKLSPQELVAIKIIVLFNCGCSSEYSDISEPSRRSVLAFRNRVISALFAYYEQIGLPNYAERFGNVILILSGVSSAASAMLESYQVMRLFKITPFDQLSQELLFNI</sequence>
<dbReference type="InterPro" id="IPR001628">
    <property type="entry name" value="Znf_hrmn_rcpt"/>
</dbReference>
<dbReference type="FunFam" id="3.30.50.10:FF:000030">
    <property type="entry name" value="Nuclear Hormone Receptor family"/>
    <property type="match status" value="1"/>
</dbReference>
<dbReference type="AlphaFoldDB" id="A0A9P1IDG8"/>
<keyword evidence="10 11" id="KW-0539">Nucleus</keyword>
<dbReference type="SMART" id="SM00399">
    <property type="entry name" value="ZnF_C4"/>
    <property type="match status" value="1"/>
</dbReference>
<evidence type="ECO:0000256" key="8">
    <source>
        <dbReference type="ARBA" id="ARBA00023163"/>
    </source>
</evidence>
<dbReference type="InterPro" id="IPR000536">
    <property type="entry name" value="Nucl_hrmn_rcpt_lig-bd"/>
</dbReference>
<proteinExistence type="inferred from homology"/>
<dbReference type="InterPro" id="IPR013088">
    <property type="entry name" value="Znf_NHR/GATA"/>
</dbReference>
<dbReference type="OrthoDB" id="5771769at2759"/>
<dbReference type="PRINTS" id="PR00398">
    <property type="entry name" value="STRDHORMONER"/>
</dbReference>
<keyword evidence="6 11" id="KW-0805">Transcription regulation</keyword>
<keyword evidence="3 11" id="KW-0479">Metal-binding</keyword>
<evidence type="ECO:0000256" key="1">
    <source>
        <dbReference type="ARBA" id="ARBA00004123"/>
    </source>
</evidence>
<comment type="caution">
    <text evidence="14">The sequence shown here is derived from an EMBL/GenBank/DDBJ whole genome shotgun (WGS) entry which is preliminary data.</text>
</comment>
<evidence type="ECO:0000256" key="9">
    <source>
        <dbReference type="ARBA" id="ARBA00023170"/>
    </source>
</evidence>
<dbReference type="Gene3D" id="3.30.50.10">
    <property type="entry name" value="Erythroid Transcription Factor GATA-1, subunit A"/>
    <property type="match status" value="1"/>
</dbReference>
<feature type="domain" description="NR LBD" evidence="13">
    <location>
        <begin position="148"/>
        <end position="447"/>
    </location>
</feature>
<accession>A0A9P1IDG8</accession>
<dbReference type="Proteomes" id="UP001152747">
    <property type="component" value="Unassembled WGS sequence"/>
</dbReference>
<reference evidence="14" key="1">
    <citation type="submission" date="2022-11" db="EMBL/GenBank/DDBJ databases">
        <authorList>
            <person name="Kikuchi T."/>
        </authorList>
    </citation>
    <scope>NUCLEOTIDE SEQUENCE</scope>
    <source>
        <strain evidence="14">PS1010</strain>
    </source>
</reference>
<keyword evidence="5 11" id="KW-0862">Zinc</keyword>
<dbReference type="PROSITE" id="PS51843">
    <property type="entry name" value="NR_LBD"/>
    <property type="match status" value="1"/>
</dbReference>
<evidence type="ECO:0000256" key="3">
    <source>
        <dbReference type="ARBA" id="ARBA00022723"/>
    </source>
</evidence>
<gene>
    <name evidence="14" type="ORF">CAMP_LOCUS5485</name>
</gene>
<dbReference type="PANTHER" id="PTHR46587:SF7">
    <property type="entry name" value="NUCLEAR HORMONE RECEPTOR FAMILY MEMBER NHR-19"/>
    <property type="match status" value="1"/>
</dbReference>
<dbReference type="Gene3D" id="1.10.565.10">
    <property type="entry name" value="Retinoid X Receptor"/>
    <property type="match status" value="1"/>
</dbReference>
<dbReference type="PANTHER" id="PTHR46587">
    <property type="entry name" value="NUCLEAR HORMONE RECEPTOR FAMILY"/>
    <property type="match status" value="1"/>
</dbReference>
<dbReference type="GO" id="GO:0008270">
    <property type="term" value="F:zinc ion binding"/>
    <property type="evidence" value="ECO:0007669"/>
    <property type="project" value="UniProtKB-KW"/>
</dbReference>
<evidence type="ECO:0000256" key="5">
    <source>
        <dbReference type="ARBA" id="ARBA00022833"/>
    </source>
</evidence>
<keyword evidence="9 11" id="KW-0675">Receptor</keyword>
<keyword evidence="7 11" id="KW-0238">DNA-binding</keyword>
<dbReference type="Pfam" id="PF00105">
    <property type="entry name" value="zf-C4"/>
    <property type="match status" value="1"/>
</dbReference>
<dbReference type="SUPFAM" id="SSF57716">
    <property type="entry name" value="Glucocorticoid receptor-like (DNA-binding domain)"/>
    <property type="match status" value="1"/>
</dbReference>
<evidence type="ECO:0000259" key="13">
    <source>
        <dbReference type="PROSITE" id="PS51843"/>
    </source>
</evidence>
<evidence type="ECO:0000256" key="2">
    <source>
        <dbReference type="ARBA" id="ARBA00005993"/>
    </source>
</evidence>
<evidence type="ECO:0000256" key="7">
    <source>
        <dbReference type="ARBA" id="ARBA00023125"/>
    </source>
</evidence>
<keyword evidence="8 11" id="KW-0804">Transcription</keyword>
<dbReference type="InterPro" id="IPR035500">
    <property type="entry name" value="NHR-like_dom_sf"/>
</dbReference>
<dbReference type="GO" id="GO:0005634">
    <property type="term" value="C:nucleus"/>
    <property type="evidence" value="ECO:0007669"/>
    <property type="project" value="UniProtKB-SubCell"/>
</dbReference>
<dbReference type="GO" id="GO:0003700">
    <property type="term" value="F:DNA-binding transcription factor activity"/>
    <property type="evidence" value="ECO:0007669"/>
    <property type="project" value="InterPro"/>
</dbReference>
<dbReference type="GO" id="GO:0000978">
    <property type="term" value="F:RNA polymerase II cis-regulatory region sequence-specific DNA binding"/>
    <property type="evidence" value="ECO:0007669"/>
    <property type="project" value="InterPro"/>
</dbReference>
<dbReference type="CDD" id="cd06960">
    <property type="entry name" value="NR_DBD_HNF4A"/>
    <property type="match status" value="1"/>
</dbReference>
<dbReference type="Pfam" id="PF00104">
    <property type="entry name" value="Hormone_recep"/>
    <property type="match status" value="1"/>
</dbReference>
<feature type="domain" description="Nuclear receptor" evidence="12">
    <location>
        <begin position="36"/>
        <end position="111"/>
    </location>
</feature>
<evidence type="ECO:0000313" key="15">
    <source>
        <dbReference type="Proteomes" id="UP001152747"/>
    </source>
</evidence>
<dbReference type="PROSITE" id="PS51030">
    <property type="entry name" value="NUCLEAR_REC_DBD_2"/>
    <property type="match status" value="1"/>
</dbReference>
<name>A0A9P1IDG8_9PELO</name>
<comment type="subcellular location">
    <subcellularLocation>
        <location evidence="1 11">Nucleus</location>
    </subcellularLocation>
</comment>
<dbReference type="SMART" id="SM00430">
    <property type="entry name" value="HOLI"/>
    <property type="match status" value="1"/>
</dbReference>
<dbReference type="PRINTS" id="PR00047">
    <property type="entry name" value="STROIDFINGER"/>
</dbReference>
<dbReference type="SUPFAM" id="SSF48508">
    <property type="entry name" value="Nuclear receptor ligand-binding domain"/>
    <property type="match status" value="1"/>
</dbReference>
<evidence type="ECO:0000256" key="6">
    <source>
        <dbReference type="ARBA" id="ARBA00023015"/>
    </source>
</evidence>
<evidence type="ECO:0000259" key="12">
    <source>
        <dbReference type="PROSITE" id="PS51030"/>
    </source>
</evidence>